<keyword evidence="6" id="KW-0472">Membrane</keyword>
<dbReference type="Gene3D" id="2.60.40.10">
    <property type="entry name" value="Immunoglobulins"/>
    <property type="match status" value="2"/>
</dbReference>
<keyword evidence="4 9" id="KW-0732">Signal</keyword>
<dbReference type="InterPro" id="IPR050504">
    <property type="entry name" value="IgSF_BTN/MOG"/>
</dbReference>
<feature type="chain" id="PRO_5047000738" evidence="9">
    <location>
        <begin position="30"/>
        <end position="534"/>
    </location>
</feature>
<name>A0ABM1U1K6_MICOH</name>
<comment type="similarity">
    <text evidence="2">Belongs to the immunoglobulin superfamily. BTN/MOG family.</text>
</comment>
<dbReference type="InterPro" id="IPR036179">
    <property type="entry name" value="Ig-like_dom_sf"/>
</dbReference>
<evidence type="ECO:0000259" key="10">
    <source>
        <dbReference type="PROSITE" id="PS50188"/>
    </source>
</evidence>
<dbReference type="Pfam" id="PF22705">
    <property type="entry name" value="C2-set_3"/>
    <property type="match status" value="1"/>
</dbReference>
<evidence type="ECO:0000256" key="2">
    <source>
        <dbReference type="ARBA" id="ARBA00007591"/>
    </source>
</evidence>
<gene>
    <name evidence="13" type="primary">LOC101985126</name>
</gene>
<dbReference type="SMART" id="SM00409">
    <property type="entry name" value="IG"/>
    <property type="match status" value="1"/>
</dbReference>
<dbReference type="InterPro" id="IPR001870">
    <property type="entry name" value="B30.2/SPRY"/>
</dbReference>
<feature type="domain" description="Ig-like" evidence="11">
    <location>
        <begin position="47"/>
        <end position="140"/>
    </location>
</feature>
<dbReference type="SMART" id="SM00589">
    <property type="entry name" value="PRY"/>
    <property type="match status" value="1"/>
</dbReference>
<dbReference type="Pfam" id="PF07686">
    <property type="entry name" value="V-set"/>
    <property type="match status" value="1"/>
</dbReference>
<evidence type="ECO:0000256" key="3">
    <source>
        <dbReference type="ARBA" id="ARBA00022692"/>
    </source>
</evidence>
<dbReference type="PANTHER" id="PTHR24100:SF133">
    <property type="entry name" value="BUTYROPHILIN-LIKE PROTEIN 10 PSEUDOGENE-RELATED"/>
    <property type="match status" value="1"/>
</dbReference>
<comment type="subcellular location">
    <subcellularLocation>
        <location evidence="1">Membrane</location>
        <topology evidence="1">Single-pass type I membrane protein</topology>
    </subcellularLocation>
</comment>
<sequence length="534" mass="59150">MARPHHGDATLSSFLVTFIFLQLLPAGNGKSDFRVLGPPEPLLAIVGQDKELPCKLSPSISAEGMELRWYRDQPSPAVHVHQNGDDVYEEQMAEYRGRTTFIGDRMLRGEATVRIHNVTMFDNGTYHCIFREHTSHNQATLWLKVAGLGSSPVLHVTDSQDKSIRAECTSAGWFPEPEVEWLDLRGQPVPAETHFSPSASTGLLTVVSMVTVQERTVEGLTCSISNPLFPEKKLAETYLPAPLFRRPPSTERGPVLPLILTALGLVTAAIACAFGRSHKEDKSEEEEDADPGAGAEAEPFHASLSLDPETASPKLIVSEDRKSVKRLLFDQDLSPSSRRFDQDPCILAQERFDAGRHYWEVEVGDRRAWILGVCLESLGREGRIPKSPQHGLWALEFYKKKLQALSYPRTCLSPPQPLRRVGISLDFETGEISFHNVANGSLIYVFSGLSFSGPLQPFFCLWTHDPRPLTICSVIRETEENTESSGGCSMVNSGQSVHSRSSTVKRSESFAIKVPWTCRNSIPTMTLLQAATDL</sequence>
<proteinExistence type="inferred from homology"/>
<dbReference type="CDD" id="cd05713">
    <property type="entry name" value="IgV_MOG_like"/>
    <property type="match status" value="1"/>
</dbReference>
<dbReference type="InterPro" id="IPR006574">
    <property type="entry name" value="PRY"/>
</dbReference>
<evidence type="ECO:0000256" key="6">
    <source>
        <dbReference type="ARBA" id="ARBA00023136"/>
    </source>
</evidence>
<evidence type="ECO:0000256" key="1">
    <source>
        <dbReference type="ARBA" id="ARBA00004479"/>
    </source>
</evidence>
<dbReference type="InterPro" id="IPR003599">
    <property type="entry name" value="Ig_sub"/>
</dbReference>
<dbReference type="InterPro" id="IPR013783">
    <property type="entry name" value="Ig-like_fold"/>
</dbReference>
<dbReference type="InterPro" id="IPR003879">
    <property type="entry name" value="Butyrophylin_SPRY"/>
</dbReference>
<dbReference type="Pfam" id="PF13765">
    <property type="entry name" value="PRY"/>
    <property type="match status" value="1"/>
</dbReference>
<dbReference type="PROSITE" id="PS50188">
    <property type="entry name" value="B302_SPRY"/>
    <property type="match status" value="1"/>
</dbReference>
<feature type="signal peptide" evidence="9">
    <location>
        <begin position="1"/>
        <end position="29"/>
    </location>
</feature>
<evidence type="ECO:0000256" key="5">
    <source>
        <dbReference type="ARBA" id="ARBA00022989"/>
    </source>
</evidence>
<evidence type="ECO:0000256" key="8">
    <source>
        <dbReference type="SAM" id="MobiDB-lite"/>
    </source>
</evidence>
<keyword evidence="12" id="KW-1185">Reference proteome</keyword>
<protein>
    <submittedName>
        <fullName evidence="13">Butyrophilin-like protein 10</fullName>
    </submittedName>
</protein>
<reference evidence="13" key="1">
    <citation type="submission" date="2025-08" db="UniProtKB">
        <authorList>
            <consortium name="RefSeq"/>
        </authorList>
    </citation>
    <scope>IDENTIFICATION</scope>
</reference>
<dbReference type="InterPro" id="IPR003877">
    <property type="entry name" value="SPRY_dom"/>
</dbReference>
<accession>A0ABM1U1K6</accession>
<dbReference type="PANTHER" id="PTHR24100">
    <property type="entry name" value="BUTYROPHILIN"/>
    <property type="match status" value="1"/>
</dbReference>
<dbReference type="SUPFAM" id="SSF48726">
    <property type="entry name" value="Immunoglobulin"/>
    <property type="match status" value="2"/>
</dbReference>
<dbReference type="Proteomes" id="UP000694915">
    <property type="component" value="Chromosome 7"/>
</dbReference>
<keyword evidence="7" id="KW-0393">Immunoglobulin domain</keyword>
<keyword evidence="3" id="KW-0812">Transmembrane</keyword>
<evidence type="ECO:0000256" key="4">
    <source>
        <dbReference type="ARBA" id="ARBA00022729"/>
    </source>
</evidence>
<feature type="domain" description="B30.2/SPRY" evidence="10">
    <location>
        <begin position="284"/>
        <end position="478"/>
    </location>
</feature>
<dbReference type="Gene3D" id="2.60.120.920">
    <property type="match status" value="1"/>
</dbReference>
<dbReference type="SUPFAM" id="SSF49899">
    <property type="entry name" value="Concanavalin A-like lectins/glucanases"/>
    <property type="match status" value="1"/>
</dbReference>
<dbReference type="SMART" id="SM00406">
    <property type="entry name" value="IGv"/>
    <property type="match status" value="1"/>
</dbReference>
<feature type="region of interest" description="Disordered" evidence="8">
    <location>
        <begin position="277"/>
        <end position="304"/>
    </location>
</feature>
<dbReference type="PRINTS" id="PR01407">
    <property type="entry name" value="BUTYPHLNCDUF"/>
</dbReference>
<dbReference type="PROSITE" id="PS50835">
    <property type="entry name" value="IG_LIKE"/>
    <property type="match status" value="1"/>
</dbReference>
<keyword evidence="5" id="KW-1133">Transmembrane helix</keyword>
<dbReference type="RefSeq" id="XP_026635868.1">
    <property type="nucleotide sequence ID" value="XM_026780067.1"/>
</dbReference>
<dbReference type="InterPro" id="IPR007110">
    <property type="entry name" value="Ig-like_dom"/>
</dbReference>
<dbReference type="InterPro" id="IPR013320">
    <property type="entry name" value="ConA-like_dom_sf"/>
</dbReference>
<dbReference type="GeneID" id="101985126"/>
<organism evidence="12 13">
    <name type="scientific">Microtus ochrogaster</name>
    <name type="common">Prairie vole</name>
    <dbReference type="NCBI Taxonomy" id="79684"/>
    <lineage>
        <taxon>Eukaryota</taxon>
        <taxon>Metazoa</taxon>
        <taxon>Chordata</taxon>
        <taxon>Craniata</taxon>
        <taxon>Vertebrata</taxon>
        <taxon>Euteleostomi</taxon>
        <taxon>Mammalia</taxon>
        <taxon>Eutheria</taxon>
        <taxon>Euarchontoglires</taxon>
        <taxon>Glires</taxon>
        <taxon>Rodentia</taxon>
        <taxon>Myomorpha</taxon>
        <taxon>Muroidea</taxon>
        <taxon>Cricetidae</taxon>
        <taxon>Arvicolinae</taxon>
        <taxon>Microtus</taxon>
    </lineage>
</organism>
<dbReference type="SMART" id="SM00449">
    <property type="entry name" value="SPRY"/>
    <property type="match status" value="1"/>
</dbReference>
<evidence type="ECO:0000256" key="9">
    <source>
        <dbReference type="SAM" id="SignalP"/>
    </source>
</evidence>
<evidence type="ECO:0000256" key="7">
    <source>
        <dbReference type="ARBA" id="ARBA00023319"/>
    </source>
</evidence>
<evidence type="ECO:0000259" key="11">
    <source>
        <dbReference type="PROSITE" id="PS50835"/>
    </source>
</evidence>
<evidence type="ECO:0000313" key="12">
    <source>
        <dbReference type="Proteomes" id="UP000694915"/>
    </source>
</evidence>
<dbReference type="InterPro" id="IPR053896">
    <property type="entry name" value="BTN3A2-like_Ig-C"/>
</dbReference>
<dbReference type="Pfam" id="PF00622">
    <property type="entry name" value="SPRY"/>
    <property type="match status" value="1"/>
</dbReference>
<evidence type="ECO:0000313" key="13">
    <source>
        <dbReference type="RefSeq" id="XP_026635868.1"/>
    </source>
</evidence>
<dbReference type="InterPro" id="IPR043136">
    <property type="entry name" value="B30.2/SPRY_sf"/>
</dbReference>
<dbReference type="InterPro" id="IPR013106">
    <property type="entry name" value="Ig_V-set"/>
</dbReference>